<evidence type="ECO:0000313" key="2">
    <source>
        <dbReference type="EMBL" id="TXG67065.1"/>
    </source>
</evidence>
<proteinExistence type="predicted"/>
<sequence>MRCVLAYQFKLIRLSQDSHDDMATDDRCSLFSVIVLGVLEASDVPTTNIEQEDPPVDQPSNSEASTGVEKESSEAASSGKEPNPIEDDLATPFDSDQMEKSQSQPEINMESLVDYELVRDRAKRIIKPNIGSVMYAMISTRPDLAQAISVLSRLLCKLEKPVTACYGPSTTEVEYIAVTEAIKEAIWLQGLLGVEASRSSTTLLPLA</sequence>
<organism evidence="2 3">
    <name type="scientific">Acer yangbiense</name>
    <dbReference type="NCBI Taxonomy" id="1000413"/>
    <lineage>
        <taxon>Eukaryota</taxon>
        <taxon>Viridiplantae</taxon>
        <taxon>Streptophyta</taxon>
        <taxon>Embryophyta</taxon>
        <taxon>Tracheophyta</taxon>
        <taxon>Spermatophyta</taxon>
        <taxon>Magnoliopsida</taxon>
        <taxon>eudicotyledons</taxon>
        <taxon>Gunneridae</taxon>
        <taxon>Pentapetalae</taxon>
        <taxon>rosids</taxon>
        <taxon>malvids</taxon>
        <taxon>Sapindales</taxon>
        <taxon>Sapindaceae</taxon>
        <taxon>Hippocastanoideae</taxon>
        <taxon>Acereae</taxon>
        <taxon>Acer</taxon>
    </lineage>
</organism>
<evidence type="ECO:0000313" key="3">
    <source>
        <dbReference type="Proteomes" id="UP000323000"/>
    </source>
</evidence>
<name>A0A5C7IDF1_9ROSI</name>
<dbReference type="OrthoDB" id="1298460at2759"/>
<protein>
    <recommendedName>
        <fullName evidence="4">Reverse transcriptase Ty1/copia-type domain-containing protein</fullName>
    </recommendedName>
</protein>
<evidence type="ECO:0000256" key="1">
    <source>
        <dbReference type="SAM" id="MobiDB-lite"/>
    </source>
</evidence>
<dbReference type="Proteomes" id="UP000323000">
    <property type="component" value="Chromosome 3"/>
</dbReference>
<accession>A0A5C7IDF1</accession>
<feature type="region of interest" description="Disordered" evidence="1">
    <location>
        <begin position="45"/>
        <end position="106"/>
    </location>
</feature>
<gene>
    <name evidence="2" type="ORF">EZV62_008340</name>
</gene>
<reference evidence="3" key="1">
    <citation type="journal article" date="2019" name="Gigascience">
        <title>De novo genome assembly of the endangered Acer yangbiense, a plant species with extremely small populations endemic to Yunnan Province, China.</title>
        <authorList>
            <person name="Yang J."/>
            <person name="Wariss H.M."/>
            <person name="Tao L."/>
            <person name="Zhang R."/>
            <person name="Yun Q."/>
            <person name="Hollingsworth P."/>
            <person name="Dao Z."/>
            <person name="Luo G."/>
            <person name="Guo H."/>
            <person name="Ma Y."/>
            <person name="Sun W."/>
        </authorList>
    </citation>
    <scope>NUCLEOTIDE SEQUENCE [LARGE SCALE GENOMIC DNA]</scope>
    <source>
        <strain evidence="3">cv. Malutang</strain>
    </source>
</reference>
<keyword evidence="3" id="KW-1185">Reference proteome</keyword>
<comment type="caution">
    <text evidence="2">The sequence shown here is derived from an EMBL/GenBank/DDBJ whole genome shotgun (WGS) entry which is preliminary data.</text>
</comment>
<dbReference type="EMBL" id="VAHF01000003">
    <property type="protein sequence ID" value="TXG67065.1"/>
    <property type="molecule type" value="Genomic_DNA"/>
</dbReference>
<evidence type="ECO:0008006" key="4">
    <source>
        <dbReference type="Google" id="ProtNLM"/>
    </source>
</evidence>
<dbReference type="AlphaFoldDB" id="A0A5C7IDF1"/>